<comment type="caution">
    <text evidence="2">The sequence shown here is derived from an EMBL/GenBank/DDBJ whole genome shotgun (WGS) entry which is preliminary data.</text>
</comment>
<proteinExistence type="predicted"/>
<reference evidence="2 3" key="1">
    <citation type="submission" date="2022-04" db="EMBL/GenBank/DDBJ databases">
        <title>Spirosoma sp. strain RP8 genome sequencing and assembly.</title>
        <authorList>
            <person name="Jung Y."/>
        </authorList>
    </citation>
    <scope>NUCLEOTIDE SEQUENCE [LARGE SCALE GENOMIC DNA]</scope>
    <source>
        <strain evidence="2 3">RP8</strain>
    </source>
</reference>
<dbReference type="Proteomes" id="UP001202180">
    <property type="component" value="Unassembled WGS sequence"/>
</dbReference>
<evidence type="ECO:0008006" key="4">
    <source>
        <dbReference type="Google" id="ProtNLM"/>
    </source>
</evidence>
<protein>
    <recommendedName>
        <fullName evidence="4">Phage tail tape measure protein</fullName>
    </recommendedName>
</protein>
<evidence type="ECO:0000313" key="2">
    <source>
        <dbReference type="EMBL" id="MCK8493804.1"/>
    </source>
</evidence>
<keyword evidence="3" id="KW-1185">Reference proteome</keyword>
<dbReference type="EMBL" id="JALPRF010000003">
    <property type="protein sequence ID" value="MCK8493804.1"/>
    <property type="molecule type" value="Genomic_DNA"/>
</dbReference>
<name>A0ABT0HNP3_9BACT</name>
<dbReference type="Gene3D" id="1.20.120.330">
    <property type="entry name" value="Nucleotidyltransferases domain 2"/>
    <property type="match status" value="1"/>
</dbReference>
<gene>
    <name evidence="2" type="ORF">M0L20_18200</name>
</gene>
<dbReference type="RefSeq" id="WP_248478430.1">
    <property type="nucleotide sequence ID" value="NZ_JALPRF010000003.1"/>
</dbReference>
<accession>A0ABT0HNP3</accession>
<evidence type="ECO:0000256" key="1">
    <source>
        <dbReference type="SAM" id="MobiDB-lite"/>
    </source>
</evidence>
<organism evidence="2 3">
    <name type="scientific">Spirosoma liriopis</name>
    <dbReference type="NCBI Taxonomy" id="2937440"/>
    <lineage>
        <taxon>Bacteria</taxon>
        <taxon>Pseudomonadati</taxon>
        <taxon>Bacteroidota</taxon>
        <taxon>Cytophagia</taxon>
        <taxon>Cytophagales</taxon>
        <taxon>Cytophagaceae</taxon>
        <taxon>Spirosoma</taxon>
    </lineage>
</organism>
<sequence length="638" mass="70065">MAINLNETATLTLKGNTRDFDNELLQLNTKAKQLKDTLKDIEKNGGKGSEEWKKYKNELAAVNTETAKVRKEVDLTQLSYSQLKTLVGQLNKDLSKLKPGTDDFNAAAKRLAEAEKQFKAVGKQIDDIKTQSDDLGKPTMWSKITSGVGTVQKAFQAFVALQIVGYIVDIGKSIFETTAKFEKYEKVLTTAFGGNVKLAKESLAALKELGATTAFSVDELTDGYIKLVNRGIRPSKSEMVALTDLAASQGKTFDQLVEGLLDAATGEFERLKEFGTRASKAGEEVTFKFKDANLVIKNTGEGFEVLDKKSGKVVNTFKSQEDATLGVMTALGKMDGVGGQNAQMMETLNGKSSNLGDSFDALKVELGTGLRPIFVAILDLVSRSIPALSLLGKAIGTVLLIAKTYVVGIVETFTNTGQMLFSLTKAAIELTSGNVEGAKKTWDETKNYGKAALTSMGDNIKTGVTQIINTWKDPNAGIAAQFAGKEQGGKFQKELTKEQEKAIKDREKAAEKARKKEEADNEKHLKEFQKALEDLAKLEAEAHIAGIKDDMQREFAKLQAKRDLAAEEIMRGIQDETIKNKQLANLDKKLQEDITRVAGEFAEKKRKKAEEEETKRLAVEKTIIDQQQKAENALFDWR</sequence>
<evidence type="ECO:0000313" key="3">
    <source>
        <dbReference type="Proteomes" id="UP001202180"/>
    </source>
</evidence>
<feature type="region of interest" description="Disordered" evidence="1">
    <location>
        <begin position="503"/>
        <end position="524"/>
    </location>
</feature>